<evidence type="ECO:0000313" key="2">
    <source>
        <dbReference type="EMBL" id="TXH81044.1"/>
    </source>
</evidence>
<dbReference type="AlphaFoldDB" id="A0A5C7SB79"/>
<dbReference type="EMBL" id="SSFD01000291">
    <property type="protein sequence ID" value="TXH81044.1"/>
    <property type="molecule type" value="Genomic_DNA"/>
</dbReference>
<dbReference type="InterPro" id="IPR024311">
    <property type="entry name" value="Lipocalin-like"/>
</dbReference>
<dbReference type="Pfam" id="PF13924">
    <property type="entry name" value="Lipocalin_5"/>
    <property type="match status" value="1"/>
</dbReference>
<reference evidence="2 3" key="1">
    <citation type="submission" date="2018-09" db="EMBL/GenBank/DDBJ databases">
        <title>Metagenome Assembled Genomes from an Advanced Water Purification Facility.</title>
        <authorList>
            <person name="Stamps B.W."/>
            <person name="Spear J.R."/>
        </authorList>
    </citation>
    <scope>NUCLEOTIDE SEQUENCE [LARGE SCALE GENOMIC DNA]</scope>
    <source>
        <strain evidence="2">Bin_27_1</strain>
    </source>
</reference>
<name>A0A5C7SB79_THASP</name>
<accession>A0A5C7SB79</accession>
<dbReference type="RefSeq" id="WP_276660933.1">
    <property type="nucleotide sequence ID" value="NZ_SSFD01000291.1"/>
</dbReference>
<gene>
    <name evidence="2" type="ORF">E6Q80_17830</name>
</gene>
<evidence type="ECO:0000259" key="1">
    <source>
        <dbReference type="Pfam" id="PF13924"/>
    </source>
</evidence>
<comment type="caution">
    <text evidence="2">The sequence shown here is derived from an EMBL/GenBank/DDBJ whole genome shotgun (WGS) entry which is preliminary data.</text>
</comment>
<dbReference type="Proteomes" id="UP000321192">
    <property type="component" value="Unassembled WGS sequence"/>
</dbReference>
<feature type="domain" description="Lipocalin-like" evidence="1">
    <location>
        <begin position="8"/>
        <end position="143"/>
    </location>
</feature>
<organism evidence="2 3">
    <name type="scientific">Thauera aminoaromatica</name>
    <dbReference type="NCBI Taxonomy" id="164330"/>
    <lineage>
        <taxon>Bacteria</taxon>
        <taxon>Pseudomonadati</taxon>
        <taxon>Pseudomonadota</taxon>
        <taxon>Betaproteobacteria</taxon>
        <taxon>Rhodocyclales</taxon>
        <taxon>Zoogloeaceae</taxon>
        <taxon>Thauera</taxon>
    </lineage>
</organism>
<evidence type="ECO:0000313" key="3">
    <source>
        <dbReference type="Proteomes" id="UP000321192"/>
    </source>
</evidence>
<proteinExistence type="predicted"/>
<sequence length="147" mass="16544">MATARDLIGRWDIVSWEQVFDDGRRELPMGDALHGFIRYTEDGDMMCMLARAERPNFTTGGQWNASNEEKARAYTSMLAYGGRFSVDGDIVSHKVNISMFPNWVGGEQKRRLVKNDDGTIALTARMEEGTPQARTVRLVWRKAGGQA</sequence>
<protein>
    <submittedName>
        <fullName evidence="2">Lipocalin-like domain-containing protein</fullName>
    </submittedName>
</protein>